<evidence type="ECO:0000256" key="1">
    <source>
        <dbReference type="ARBA" id="ARBA00001970"/>
    </source>
</evidence>
<feature type="transmembrane region" description="Helical" evidence="11">
    <location>
        <begin position="463"/>
        <end position="485"/>
    </location>
</feature>
<keyword evidence="5 11" id="KW-0812">Transmembrane</keyword>
<dbReference type="CDD" id="cd09628">
    <property type="entry name" value="DOMON_SDR_2_like"/>
    <property type="match status" value="1"/>
</dbReference>
<organism evidence="15 16">
    <name type="scientific">Gouania willdenowi</name>
    <name type="common">Blunt-snouted clingfish</name>
    <name type="synonym">Lepadogaster willdenowi</name>
    <dbReference type="NCBI Taxonomy" id="441366"/>
    <lineage>
        <taxon>Eukaryota</taxon>
        <taxon>Metazoa</taxon>
        <taxon>Chordata</taxon>
        <taxon>Craniata</taxon>
        <taxon>Vertebrata</taxon>
        <taxon>Euteleostomi</taxon>
        <taxon>Actinopterygii</taxon>
        <taxon>Neopterygii</taxon>
        <taxon>Teleostei</taxon>
        <taxon>Neoteleostei</taxon>
        <taxon>Acanthomorphata</taxon>
        <taxon>Ovalentaria</taxon>
        <taxon>Blenniimorphae</taxon>
        <taxon>Blenniiformes</taxon>
        <taxon>Gobiesocoidei</taxon>
        <taxon>Gobiesocidae</taxon>
        <taxon>Gobiesocinae</taxon>
        <taxon>Gouania</taxon>
    </lineage>
</organism>
<keyword evidence="10" id="KW-0325">Glycoprotein</keyword>
<dbReference type="CDD" id="cd08544">
    <property type="entry name" value="Reeler"/>
    <property type="match status" value="1"/>
</dbReference>
<accession>A0A8C5HWQ8</accession>
<reference evidence="15" key="2">
    <citation type="submission" date="2025-08" db="UniProtKB">
        <authorList>
            <consortium name="Ensembl"/>
        </authorList>
    </citation>
    <scope>IDENTIFICATION</scope>
</reference>
<dbReference type="PANTHER" id="PTHR46902">
    <property type="entry name" value="DOMON DOMAIN-CONTAINING PROTEIN FRRS1L"/>
    <property type="match status" value="1"/>
</dbReference>
<comment type="similarity">
    <text evidence="3">Belongs to the FRRS1 family.</text>
</comment>
<evidence type="ECO:0000256" key="7">
    <source>
        <dbReference type="ARBA" id="ARBA00022989"/>
    </source>
</evidence>
<evidence type="ECO:0000256" key="10">
    <source>
        <dbReference type="ARBA" id="ARBA00023180"/>
    </source>
</evidence>
<dbReference type="PANTHER" id="PTHR46902:SF1">
    <property type="entry name" value="DOMON DOMAIN-CONTAINING PROTEIN FRRS1L"/>
    <property type="match status" value="1"/>
</dbReference>
<proteinExistence type="inferred from homology"/>
<keyword evidence="4" id="KW-0813">Transport</keyword>
<evidence type="ECO:0000256" key="4">
    <source>
        <dbReference type="ARBA" id="ARBA00022448"/>
    </source>
</evidence>
<keyword evidence="7 11" id="KW-1133">Transmembrane helix</keyword>
<evidence type="ECO:0000313" key="15">
    <source>
        <dbReference type="Ensembl" id="ENSGWIP00000051766.1"/>
    </source>
</evidence>
<comment type="cofactor">
    <cofactor evidence="1">
        <name>heme b</name>
        <dbReference type="ChEBI" id="CHEBI:60344"/>
    </cofactor>
</comment>
<keyword evidence="16" id="KW-1185">Reference proteome</keyword>
<evidence type="ECO:0000259" key="13">
    <source>
        <dbReference type="PROSITE" id="PS50836"/>
    </source>
</evidence>
<dbReference type="Ensembl" id="ENSGWIT00000055867.1">
    <property type="protein sequence ID" value="ENSGWIP00000051766.1"/>
    <property type="gene ID" value="ENSGWIG00000025045.1"/>
</dbReference>
<dbReference type="AlphaFoldDB" id="A0A8C5HWQ8"/>
<evidence type="ECO:0000256" key="6">
    <source>
        <dbReference type="ARBA" id="ARBA00022982"/>
    </source>
</evidence>
<feature type="transmembrane region" description="Helical" evidence="11">
    <location>
        <begin position="537"/>
        <end position="559"/>
    </location>
</feature>
<dbReference type="InterPro" id="IPR042789">
    <property type="entry name" value="FRRS1L"/>
</dbReference>
<feature type="domain" description="DOMON" evidence="13">
    <location>
        <begin position="205"/>
        <end position="321"/>
    </location>
</feature>
<feature type="transmembrane region" description="Helical" evidence="11">
    <location>
        <begin position="360"/>
        <end position="378"/>
    </location>
</feature>
<keyword evidence="6" id="KW-0249">Electron transport</keyword>
<evidence type="ECO:0000256" key="8">
    <source>
        <dbReference type="ARBA" id="ARBA00023004"/>
    </source>
</evidence>
<feature type="transmembrane region" description="Helical" evidence="11">
    <location>
        <begin position="399"/>
        <end position="424"/>
    </location>
</feature>
<gene>
    <name evidence="15" type="primary">zgc:163022</name>
</gene>
<feature type="chain" id="PRO_5034358800" evidence="12">
    <location>
        <begin position="18"/>
        <end position="560"/>
    </location>
</feature>
<dbReference type="Gene3D" id="2.60.40.4060">
    <property type="entry name" value="Reeler domain"/>
    <property type="match status" value="1"/>
</dbReference>
<feature type="transmembrane region" description="Helical" evidence="11">
    <location>
        <begin position="497"/>
        <end position="516"/>
    </location>
</feature>
<evidence type="ECO:0000259" key="14">
    <source>
        <dbReference type="PROSITE" id="PS50939"/>
    </source>
</evidence>
<dbReference type="CDD" id="cd08760">
    <property type="entry name" value="Cyt_b561_FRRS1_like"/>
    <property type="match status" value="1"/>
</dbReference>
<dbReference type="PROSITE" id="PS50836">
    <property type="entry name" value="DOMON"/>
    <property type="match status" value="1"/>
</dbReference>
<evidence type="ECO:0000256" key="2">
    <source>
        <dbReference type="ARBA" id="ARBA00004141"/>
    </source>
</evidence>
<evidence type="ECO:0000313" key="16">
    <source>
        <dbReference type="Proteomes" id="UP000694680"/>
    </source>
</evidence>
<dbReference type="PROSITE" id="PS50939">
    <property type="entry name" value="CYTOCHROME_B561"/>
    <property type="match status" value="1"/>
</dbReference>
<sequence length="560" mass="60580">MNMVVTLLLLCAPVAWCYSSGLVMDSCEDMWPHHSGLDPQTRPPPFTITSELRRSGLGEVTVQLQAAASFSFKGFLLQAREVGASTPVGSFNLTTVDSQILSCNHRHVSLCCSTCLSNSVLACLSAHNLSTVSASLGVFVQNYSTFWIDVESSVVNLTGEGRSSSSTPSATSTPSPTLAISSADCGVTKVCFSQPSNCDPAVSSDCYFMSAMVLSFSEEALRFELSGPSDGYVSFGFSDDQIMGNDDIYICGKGRTETIQVQHAFSEAKTTPQTLPLGNVSDITTTIQDGVISCSFTSMNPIYLHRSSSISRNYYLIFAYGPSSNGQILFHKGTFISTDKVNVSKPLIVPKARRPDIIKAHGALMLIAWMTTGSLGMITARYLKEIAKGQRLCGRDVWFVVHVAVMSMTVAATVIGFILSFSYVKAWSGGAHPVLGCLVLIISLLQPLLALLRCEPQHSRRFLFNWTHAITAITLKALAVAAIFTGLTLIDGSGDQWMMKVMGGFVGWEAFVYILLEALFRWRLKATGKHSFMTVNAIIILFIMGNLSFLVALLVGIGIS</sequence>
<dbReference type="Pfam" id="PF02014">
    <property type="entry name" value="Reeler"/>
    <property type="match status" value="1"/>
</dbReference>
<comment type="subcellular location">
    <subcellularLocation>
        <location evidence="2">Membrane</location>
        <topology evidence="2">Multi-pass membrane protein</topology>
    </subcellularLocation>
</comment>
<evidence type="ECO:0000256" key="11">
    <source>
        <dbReference type="SAM" id="Phobius"/>
    </source>
</evidence>
<dbReference type="InterPro" id="IPR006593">
    <property type="entry name" value="Cyt_b561/ferric_Rdtase_TM"/>
</dbReference>
<evidence type="ECO:0000256" key="9">
    <source>
        <dbReference type="ARBA" id="ARBA00023136"/>
    </source>
</evidence>
<feature type="domain" description="Cytochrome b561" evidence="14">
    <location>
        <begin position="325"/>
        <end position="522"/>
    </location>
</feature>
<evidence type="ECO:0000256" key="3">
    <source>
        <dbReference type="ARBA" id="ARBA00009195"/>
    </source>
</evidence>
<name>A0A8C5HWQ8_GOUWI</name>
<dbReference type="InterPro" id="IPR042307">
    <property type="entry name" value="Reeler_sf"/>
</dbReference>
<dbReference type="GO" id="GO:0099072">
    <property type="term" value="P:regulation of postsynaptic membrane neurotransmitter receptor levels"/>
    <property type="evidence" value="ECO:0007669"/>
    <property type="project" value="TreeGrafter"/>
</dbReference>
<dbReference type="Pfam" id="PF03351">
    <property type="entry name" value="DOMON"/>
    <property type="match status" value="1"/>
</dbReference>
<dbReference type="Proteomes" id="UP000694680">
    <property type="component" value="Chromosome 20"/>
</dbReference>
<dbReference type="InterPro" id="IPR005018">
    <property type="entry name" value="DOMON_domain"/>
</dbReference>
<dbReference type="GO" id="GO:0016020">
    <property type="term" value="C:membrane"/>
    <property type="evidence" value="ECO:0007669"/>
    <property type="project" value="UniProtKB-SubCell"/>
</dbReference>
<dbReference type="GO" id="GO:1900449">
    <property type="term" value="P:regulation of glutamate receptor signaling pathway"/>
    <property type="evidence" value="ECO:0007669"/>
    <property type="project" value="InterPro"/>
</dbReference>
<evidence type="ECO:0000256" key="5">
    <source>
        <dbReference type="ARBA" id="ARBA00022692"/>
    </source>
</evidence>
<reference evidence="15" key="3">
    <citation type="submission" date="2025-09" db="UniProtKB">
        <authorList>
            <consortium name="Ensembl"/>
        </authorList>
    </citation>
    <scope>IDENTIFICATION</scope>
</reference>
<keyword evidence="9 11" id="KW-0472">Membrane</keyword>
<dbReference type="InterPro" id="IPR002861">
    <property type="entry name" value="Reeler_dom"/>
</dbReference>
<evidence type="ECO:0000256" key="12">
    <source>
        <dbReference type="SAM" id="SignalP"/>
    </source>
</evidence>
<feature type="transmembrane region" description="Helical" evidence="11">
    <location>
        <begin position="430"/>
        <end position="451"/>
    </location>
</feature>
<keyword evidence="12" id="KW-0732">Signal</keyword>
<feature type="signal peptide" evidence="12">
    <location>
        <begin position="1"/>
        <end position="17"/>
    </location>
</feature>
<dbReference type="Gene3D" id="1.20.120.1770">
    <property type="match status" value="1"/>
</dbReference>
<dbReference type="SMART" id="SM00664">
    <property type="entry name" value="DoH"/>
    <property type="match status" value="1"/>
</dbReference>
<dbReference type="SMART" id="SM00665">
    <property type="entry name" value="B561"/>
    <property type="match status" value="1"/>
</dbReference>
<keyword evidence="8" id="KW-0408">Iron</keyword>
<protein>
    <submittedName>
        <fullName evidence="15">Putative ferric-chelate reductase 1</fullName>
    </submittedName>
</protein>
<reference evidence="15" key="1">
    <citation type="submission" date="2020-06" db="EMBL/GenBank/DDBJ databases">
        <authorList>
            <consortium name="Wellcome Sanger Institute Data Sharing"/>
        </authorList>
    </citation>
    <scope>NUCLEOTIDE SEQUENCE [LARGE SCALE GENOMIC DNA]</scope>
</reference>